<accession>A0A4V1NVS9</accession>
<proteinExistence type="predicted"/>
<protein>
    <submittedName>
        <fullName evidence="1">Uncharacterized protein</fullName>
    </submittedName>
</protein>
<evidence type="ECO:0000313" key="2">
    <source>
        <dbReference type="Proteomes" id="UP000290253"/>
    </source>
</evidence>
<dbReference type="AlphaFoldDB" id="A0A4V1NVS9"/>
<dbReference type="Proteomes" id="UP000290253">
    <property type="component" value="Unassembled WGS sequence"/>
</dbReference>
<evidence type="ECO:0000313" key="1">
    <source>
        <dbReference type="EMBL" id="RXS96982.1"/>
    </source>
</evidence>
<dbReference type="OrthoDB" id="158174at2"/>
<dbReference type="RefSeq" id="WP_129206763.1">
    <property type="nucleotide sequence ID" value="NZ_BMGU01000001.1"/>
</dbReference>
<reference evidence="1 2" key="1">
    <citation type="journal article" date="2016" name="Int. J. Syst. Evol. Microbiol.">
        <title>Acidipila dinghuensis sp. nov., an acidobacterium isolated from forest soil.</title>
        <authorList>
            <person name="Jiang Y.W."/>
            <person name="Wang J."/>
            <person name="Chen M.H."/>
            <person name="Lv Y.Y."/>
            <person name="Qiu L.H."/>
        </authorList>
    </citation>
    <scope>NUCLEOTIDE SEQUENCE [LARGE SCALE GENOMIC DNA]</scope>
    <source>
        <strain evidence="1 2">DHOF10</strain>
    </source>
</reference>
<keyword evidence="2" id="KW-1185">Reference proteome</keyword>
<dbReference type="EMBL" id="SDMK01000001">
    <property type="protein sequence ID" value="RXS96982.1"/>
    <property type="molecule type" value="Genomic_DNA"/>
</dbReference>
<organism evidence="1 2">
    <name type="scientific">Silvibacterium dinghuense</name>
    <dbReference type="NCBI Taxonomy" id="1560006"/>
    <lineage>
        <taxon>Bacteria</taxon>
        <taxon>Pseudomonadati</taxon>
        <taxon>Acidobacteriota</taxon>
        <taxon>Terriglobia</taxon>
        <taxon>Terriglobales</taxon>
        <taxon>Acidobacteriaceae</taxon>
        <taxon>Silvibacterium</taxon>
    </lineage>
</organism>
<comment type="caution">
    <text evidence="1">The sequence shown here is derived from an EMBL/GenBank/DDBJ whole genome shotgun (WGS) entry which is preliminary data.</text>
</comment>
<gene>
    <name evidence="1" type="ORF">ESZ00_03330</name>
</gene>
<name>A0A4V1NVS9_9BACT</name>
<sequence>MLKSVNSRFTVYVRLLNEGTPCSRPTSAVHLKNGAYSLLPTADYDSNDEEWEFVPGSIVFCEEARDGGSAFLRAEKLHPVQLSALVGLPLIGANRAGELATFSFGALREVQTSRGVRQKPDLALHLQCAWRLVGGDSVLLGSSDLYYPADGREDRSDFNWDIPGASRRDALMEELMRGDERLTVVNAELGIAGALKIQFNQNYCFEIMPNNSIDDEYWRLFKPGTDDEHLVIEG</sequence>